<protein>
    <submittedName>
        <fullName evidence="1">Uncharacterized protein</fullName>
    </submittedName>
</protein>
<name>A0A067KJ94_JATCU</name>
<evidence type="ECO:0000313" key="1">
    <source>
        <dbReference type="EMBL" id="KDP36281.1"/>
    </source>
</evidence>
<sequence>MRTLDCLGLWVSLRVAIEWSPLSPTRGSGMRASMLTIRRCLERPGWHQAVQLGSCYSILSVLWYGPVHLRSALKDLGLRYSHNTLDVEMFWQLSNGSSWIGKGSNAIST</sequence>
<reference evidence="1 2" key="1">
    <citation type="journal article" date="2014" name="PLoS ONE">
        <title>Global Analysis of Gene Expression Profiles in Physic Nut (Jatropha curcas L.) Seedlings Exposed to Salt Stress.</title>
        <authorList>
            <person name="Zhang L."/>
            <person name="Zhang C."/>
            <person name="Wu P."/>
            <person name="Chen Y."/>
            <person name="Li M."/>
            <person name="Jiang H."/>
            <person name="Wu G."/>
        </authorList>
    </citation>
    <scope>NUCLEOTIDE SEQUENCE [LARGE SCALE GENOMIC DNA]</scope>
    <source>
        <strain evidence="2">cv. GZQX0401</strain>
        <tissue evidence="1">Young leaves</tissue>
    </source>
</reference>
<dbReference type="EMBL" id="KK914444">
    <property type="protein sequence ID" value="KDP36281.1"/>
    <property type="molecule type" value="Genomic_DNA"/>
</dbReference>
<proteinExistence type="predicted"/>
<organism evidence="1 2">
    <name type="scientific">Jatropha curcas</name>
    <name type="common">Barbados nut</name>
    <dbReference type="NCBI Taxonomy" id="180498"/>
    <lineage>
        <taxon>Eukaryota</taxon>
        <taxon>Viridiplantae</taxon>
        <taxon>Streptophyta</taxon>
        <taxon>Embryophyta</taxon>
        <taxon>Tracheophyta</taxon>
        <taxon>Spermatophyta</taxon>
        <taxon>Magnoliopsida</taxon>
        <taxon>eudicotyledons</taxon>
        <taxon>Gunneridae</taxon>
        <taxon>Pentapetalae</taxon>
        <taxon>rosids</taxon>
        <taxon>fabids</taxon>
        <taxon>Malpighiales</taxon>
        <taxon>Euphorbiaceae</taxon>
        <taxon>Crotonoideae</taxon>
        <taxon>Jatropheae</taxon>
        <taxon>Jatropha</taxon>
    </lineage>
</organism>
<evidence type="ECO:0000313" key="2">
    <source>
        <dbReference type="Proteomes" id="UP000027138"/>
    </source>
</evidence>
<gene>
    <name evidence="1" type="ORF">JCGZ_05784</name>
</gene>
<accession>A0A067KJ94</accession>
<dbReference type="Proteomes" id="UP000027138">
    <property type="component" value="Unassembled WGS sequence"/>
</dbReference>
<dbReference type="AlphaFoldDB" id="A0A067KJ94"/>
<keyword evidence="2" id="KW-1185">Reference proteome</keyword>